<proteinExistence type="predicted"/>
<evidence type="ECO:0000313" key="1">
    <source>
        <dbReference type="EMBL" id="GIY33314.1"/>
    </source>
</evidence>
<name>A0AAV4SJ06_CAEEX</name>
<organism evidence="1 2">
    <name type="scientific">Caerostris extrusa</name>
    <name type="common">Bark spider</name>
    <name type="synonym">Caerostris bankana</name>
    <dbReference type="NCBI Taxonomy" id="172846"/>
    <lineage>
        <taxon>Eukaryota</taxon>
        <taxon>Metazoa</taxon>
        <taxon>Ecdysozoa</taxon>
        <taxon>Arthropoda</taxon>
        <taxon>Chelicerata</taxon>
        <taxon>Arachnida</taxon>
        <taxon>Araneae</taxon>
        <taxon>Araneomorphae</taxon>
        <taxon>Entelegynae</taxon>
        <taxon>Araneoidea</taxon>
        <taxon>Araneidae</taxon>
        <taxon>Caerostris</taxon>
    </lineage>
</organism>
<reference evidence="1 2" key="1">
    <citation type="submission" date="2021-06" db="EMBL/GenBank/DDBJ databases">
        <title>Caerostris extrusa draft genome.</title>
        <authorList>
            <person name="Kono N."/>
            <person name="Arakawa K."/>
        </authorList>
    </citation>
    <scope>NUCLEOTIDE SEQUENCE [LARGE SCALE GENOMIC DNA]</scope>
</reference>
<dbReference type="Proteomes" id="UP001054945">
    <property type="component" value="Unassembled WGS sequence"/>
</dbReference>
<dbReference type="EMBL" id="BPLR01009623">
    <property type="protein sequence ID" value="GIY33314.1"/>
    <property type="molecule type" value="Genomic_DNA"/>
</dbReference>
<protein>
    <submittedName>
        <fullName evidence="1">Uncharacterized protein</fullName>
    </submittedName>
</protein>
<comment type="caution">
    <text evidence="1">The sequence shown here is derived from an EMBL/GenBank/DDBJ whole genome shotgun (WGS) entry which is preliminary data.</text>
</comment>
<accession>A0AAV4SJ06</accession>
<gene>
    <name evidence="1" type="ORF">CEXT_742121</name>
</gene>
<dbReference type="AlphaFoldDB" id="A0AAV4SJ06"/>
<sequence length="140" mass="16152">MNYANGIRKDGDLYRGRRDHFPPENFSVLFFVFPPEIGARHLEKVPSFAHFSAARSAFLKPFICLFCLRRIMCRMHTSYFIMEKDDLNLHVGILVFLGSCDIAGENIGLSRIKNFLPTSGIKHVLLLYYSVMFEFQLAII</sequence>
<evidence type="ECO:0000313" key="2">
    <source>
        <dbReference type="Proteomes" id="UP001054945"/>
    </source>
</evidence>
<keyword evidence="2" id="KW-1185">Reference proteome</keyword>